<dbReference type="InterPro" id="IPR011990">
    <property type="entry name" value="TPR-like_helical_dom_sf"/>
</dbReference>
<proteinExistence type="predicted"/>
<evidence type="ECO:0000256" key="2">
    <source>
        <dbReference type="ARBA" id="ARBA00022803"/>
    </source>
</evidence>
<dbReference type="PANTHER" id="PTHR44943">
    <property type="entry name" value="CELLULOSE SYNTHASE OPERON PROTEIN C"/>
    <property type="match status" value="1"/>
</dbReference>
<evidence type="ECO:0000256" key="3">
    <source>
        <dbReference type="PROSITE-ProRule" id="PRU00339"/>
    </source>
</evidence>
<dbReference type="InterPro" id="IPR051685">
    <property type="entry name" value="Ycf3/AcsC/BcsC/TPR_MFPF"/>
</dbReference>
<comment type="caution">
    <text evidence="4">The sequence shown here is derived from an EMBL/GenBank/DDBJ whole genome shotgun (WGS) entry which is preliminary data.</text>
</comment>
<feature type="repeat" description="TPR" evidence="3">
    <location>
        <begin position="148"/>
        <end position="181"/>
    </location>
</feature>
<dbReference type="PROSITE" id="PS50005">
    <property type="entry name" value="TPR"/>
    <property type="match status" value="2"/>
</dbReference>
<reference evidence="4" key="2">
    <citation type="journal article" date="2021" name="Microorganisms">
        <title>Bacterial Dimethylsulfoniopropionate Biosynthesis in the East China Sea.</title>
        <authorList>
            <person name="Liu J."/>
            <person name="Zhang Y."/>
            <person name="Liu J."/>
            <person name="Zhong H."/>
            <person name="Williams B.T."/>
            <person name="Zheng Y."/>
            <person name="Curson A.R.J."/>
            <person name="Sun C."/>
            <person name="Sun H."/>
            <person name="Song D."/>
            <person name="Wagner Mackenzie B."/>
            <person name="Bermejo Martinez A."/>
            <person name="Todd J.D."/>
            <person name="Zhang X.H."/>
        </authorList>
    </citation>
    <scope>NUCLEOTIDE SEQUENCE</scope>
    <source>
        <strain evidence="4">AESS21</strain>
    </source>
</reference>
<dbReference type="PANTHER" id="PTHR44943:SF8">
    <property type="entry name" value="TPR REPEAT-CONTAINING PROTEIN MJ0263"/>
    <property type="match status" value="1"/>
</dbReference>
<dbReference type="SUPFAM" id="SSF48452">
    <property type="entry name" value="TPR-like"/>
    <property type="match status" value="2"/>
</dbReference>
<feature type="repeat" description="TPR" evidence="3">
    <location>
        <begin position="44"/>
        <end position="77"/>
    </location>
</feature>
<dbReference type="SMART" id="SM00028">
    <property type="entry name" value="TPR"/>
    <property type="match status" value="7"/>
</dbReference>
<keyword evidence="2 3" id="KW-0802">TPR repeat</keyword>
<evidence type="ECO:0000313" key="4">
    <source>
        <dbReference type="EMBL" id="MBS8259079.1"/>
    </source>
</evidence>
<sequence length="620" mass="70032">MAPKTAANPLMEKMHKALAYQKQGEIEKAQRLYKQVLKKVPNNPDANHLLGVCYRQLGFPKRAMEYIQKAIKLADDRAPFYANLARAMSDLPGTTPETTLAVTQKALSLDPNIIETQNLQAIALSKLERLEEAEEIFQRLIVRHPEHPDAYRNYGILLRDNGKHDKAAVFFFKCTQLDPENPENYIQRARARHEANQLKENDAELNKALELFPDNGDLHHELARNLFKQSRTFEGLPHAEFAVEQDPTNHHKLVTLGVHHNSLGTLSQAIKAYKAAQAVAPEPLPVIDWNLSLAYLGCGKLASGWDLHRARFLDTNTTTLCREFDKPEWNGEPLAGKSIMLWPDQGLGDALRSGTMIPDLLKTGAHVIVELTPKAQKIFADSFPEIEVRTAAFDQATKMAEHHDYDYHCALTDLGKFYRRTPGSFKAGKYPAYAFNKSKARTYLARMDGAERKPIIGLGWRSKNLAESRARYYLSAPEFSPVLEFEDVIYVNLQYLSIERERAFLKEIAKSDFMHFEDVDLFDDIESAAALTCCCDLVVSANVSVAEIAGAFGVPCMRFAPKEAILMLGQAEVPLWYPTTRIVEIKEDMRAVDVVPELVARLGKWLENFDPDERNARLAR</sequence>
<evidence type="ECO:0000256" key="1">
    <source>
        <dbReference type="ARBA" id="ARBA00022737"/>
    </source>
</evidence>
<protein>
    <recommendedName>
        <fullName evidence="6">Tetratricopeptide repeat protein</fullName>
    </recommendedName>
</protein>
<accession>A0A944C966</accession>
<reference evidence="4" key="1">
    <citation type="submission" date="2018-08" db="EMBL/GenBank/DDBJ databases">
        <authorList>
            <person name="Jin W."/>
            <person name="Wang H."/>
            <person name="Yang Y."/>
            <person name="Li M."/>
            <person name="Liu J."/>
        </authorList>
    </citation>
    <scope>NUCLEOTIDE SEQUENCE</scope>
    <source>
        <strain evidence="4">AESS21</strain>
    </source>
</reference>
<dbReference type="Proteomes" id="UP000705379">
    <property type="component" value="Unassembled WGS sequence"/>
</dbReference>
<dbReference type="Pfam" id="PF13432">
    <property type="entry name" value="TPR_16"/>
    <property type="match status" value="2"/>
</dbReference>
<name>A0A944C966_9HYPH</name>
<gene>
    <name evidence="4" type="ORF">DYI23_02505</name>
</gene>
<keyword evidence="1" id="KW-0677">Repeat</keyword>
<evidence type="ECO:0008006" key="6">
    <source>
        <dbReference type="Google" id="ProtNLM"/>
    </source>
</evidence>
<dbReference type="SUPFAM" id="SSF53756">
    <property type="entry name" value="UDP-Glycosyltransferase/glycogen phosphorylase"/>
    <property type="match status" value="1"/>
</dbReference>
<dbReference type="InterPro" id="IPR019734">
    <property type="entry name" value="TPR_rpt"/>
</dbReference>
<organism evidence="4 5">
    <name type="scientific">Roseibium polysiphoniae</name>
    <dbReference type="NCBI Taxonomy" id="2571221"/>
    <lineage>
        <taxon>Bacteria</taxon>
        <taxon>Pseudomonadati</taxon>
        <taxon>Pseudomonadota</taxon>
        <taxon>Alphaproteobacteria</taxon>
        <taxon>Hyphomicrobiales</taxon>
        <taxon>Stappiaceae</taxon>
        <taxon>Roseibium</taxon>
    </lineage>
</organism>
<dbReference type="EMBL" id="QTKU01000001">
    <property type="protein sequence ID" value="MBS8259079.1"/>
    <property type="molecule type" value="Genomic_DNA"/>
</dbReference>
<dbReference type="Gene3D" id="1.25.40.10">
    <property type="entry name" value="Tetratricopeptide repeat domain"/>
    <property type="match status" value="2"/>
</dbReference>
<evidence type="ECO:0000313" key="5">
    <source>
        <dbReference type="Proteomes" id="UP000705379"/>
    </source>
</evidence>
<dbReference type="AlphaFoldDB" id="A0A944C966"/>